<reference evidence="2" key="1">
    <citation type="submission" date="2017-10" db="EMBL/GenBank/DDBJ databases">
        <title>Completed PacBio SMRT sequence of Methylosinus trichosporium OB3b reveals presence of a third large plasmid.</title>
        <authorList>
            <person name="Charles T.C."/>
            <person name="Lynch M.D.J."/>
            <person name="Heil J.R."/>
            <person name="Cheng J."/>
        </authorList>
    </citation>
    <scope>NUCLEOTIDE SEQUENCE [LARGE SCALE GENOMIC DNA]</scope>
    <source>
        <strain evidence="2">OB3b</strain>
    </source>
</reference>
<sequence length="190" mass="20478">MRLLVTFDAAALQREIAGLEAAEAGRLRTRLAGALNEVGAEIHKAVLPPLRLQTGLKGATVARSVHDIGAGGDRLAYSLTTRGGDISLKYFSPREAQGGVIARPRGVRTYVQGAFLKSGRSPNRSYAERLHGQVFRNVARGKWRGRIARVKSGVFIPRELVQGAARATFERMVARELPPAVGRALTLVTA</sequence>
<dbReference type="AlphaFoldDB" id="A0A2D2CYL2"/>
<gene>
    <name evidence="1" type="ORF">CQW49_07795</name>
</gene>
<dbReference type="Proteomes" id="UP000230709">
    <property type="component" value="Chromosome"/>
</dbReference>
<dbReference type="RefSeq" id="WP_003611088.1">
    <property type="nucleotide sequence ID" value="NZ_ADVE02000001.1"/>
</dbReference>
<protein>
    <recommendedName>
        <fullName evidence="3">Phage tail protein</fullName>
    </recommendedName>
</protein>
<dbReference type="EMBL" id="CP023737">
    <property type="protein sequence ID" value="ATQ67806.1"/>
    <property type="molecule type" value="Genomic_DNA"/>
</dbReference>
<dbReference type="KEGG" id="mtw:CQW49_07795"/>
<accession>A0A2D2CYL2</accession>
<organism evidence="1 2">
    <name type="scientific">Methylosinus trichosporium (strain ATCC 35070 / NCIMB 11131 / UNIQEM 75 / OB3b)</name>
    <dbReference type="NCBI Taxonomy" id="595536"/>
    <lineage>
        <taxon>Bacteria</taxon>
        <taxon>Pseudomonadati</taxon>
        <taxon>Pseudomonadota</taxon>
        <taxon>Alphaproteobacteria</taxon>
        <taxon>Hyphomicrobiales</taxon>
        <taxon>Methylocystaceae</taxon>
        <taxon>Methylosinus</taxon>
    </lineage>
</organism>
<proteinExistence type="predicted"/>
<evidence type="ECO:0000313" key="2">
    <source>
        <dbReference type="Proteomes" id="UP000230709"/>
    </source>
</evidence>
<evidence type="ECO:0008006" key="3">
    <source>
        <dbReference type="Google" id="ProtNLM"/>
    </source>
</evidence>
<name>A0A2D2CYL2_METT3</name>
<keyword evidence="2" id="KW-1185">Reference proteome</keyword>
<evidence type="ECO:0000313" key="1">
    <source>
        <dbReference type="EMBL" id="ATQ67806.1"/>
    </source>
</evidence>
<dbReference type="STRING" id="595536.GCA_000178815_03592"/>